<dbReference type="HAMAP" id="MF_00634">
    <property type="entry name" value="UPF0235"/>
    <property type="match status" value="1"/>
</dbReference>
<name>A0A7C2BF84_THERO</name>
<organism evidence="3">
    <name type="scientific">Thermomicrobium roseum</name>
    <dbReference type="NCBI Taxonomy" id="500"/>
    <lineage>
        <taxon>Bacteria</taxon>
        <taxon>Pseudomonadati</taxon>
        <taxon>Thermomicrobiota</taxon>
        <taxon>Thermomicrobia</taxon>
        <taxon>Thermomicrobiales</taxon>
        <taxon>Thermomicrobiaceae</taxon>
        <taxon>Thermomicrobium</taxon>
    </lineage>
</organism>
<dbReference type="Pfam" id="PF02594">
    <property type="entry name" value="DUF167"/>
    <property type="match status" value="1"/>
</dbReference>
<proteinExistence type="inferred from homology"/>
<evidence type="ECO:0000313" key="3">
    <source>
        <dbReference type="EMBL" id="HEF65085.1"/>
    </source>
</evidence>
<sequence length="103" mass="11544">MTFTPVDRPDGSVEFWVTVQPRASRSEIAGIRDDTLLVRVTAPPIEGEANAALVRTLADALDIPIRRIVIVAGEHQRRKRLRITGLTSAELLARLEQFRMQRA</sequence>
<dbReference type="AlphaFoldDB" id="A0A7C2BF84"/>
<reference evidence="3" key="1">
    <citation type="journal article" date="2020" name="mSystems">
        <title>Genome- and Community-Level Interaction Insights into Carbon Utilization and Element Cycling Functions of Hydrothermarchaeota in Hydrothermal Sediment.</title>
        <authorList>
            <person name="Zhou Z."/>
            <person name="Liu Y."/>
            <person name="Xu W."/>
            <person name="Pan J."/>
            <person name="Luo Z.H."/>
            <person name="Li M."/>
        </authorList>
    </citation>
    <scope>NUCLEOTIDE SEQUENCE [LARGE SCALE GENOMIC DNA]</scope>
    <source>
        <strain evidence="3">SpSt-222</strain>
    </source>
</reference>
<dbReference type="PANTHER" id="PTHR13420:SF7">
    <property type="entry name" value="UPF0235 PROTEIN C15ORF40"/>
    <property type="match status" value="1"/>
</dbReference>
<comment type="caution">
    <text evidence="3">The sequence shown here is derived from an EMBL/GenBank/DDBJ whole genome shotgun (WGS) entry which is preliminary data.</text>
</comment>
<comment type="similarity">
    <text evidence="1 2">Belongs to the UPF0235 family.</text>
</comment>
<gene>
    <name evidence="3" type="ORF">ENP47_05780</name>
</gene>
<dbReference type="GO" id="GO:0005737">
    <property type="term" value="C:cytoplasm"/>
    <property type="evidence" value="ECO:0007669"/>
    <property type="project" value="TreeGrafter"/>
</dbReference>
<protein>
    <recommendedName>
        <fullName evidence="2">UPF0235 protein ENP47_05780</fullName>
    </recommendedName>
</protein>
<dbReference type="SMART" id="SM01152">
    <property type="entry name" value="DUF167"/>
    <property type="match status" value="1"/>
</dbReference>
<dbReference type="Gene3D" id="3.30.1200.10">
    <property type="entry name" value="YggU-like"/>
    <property type="match status" value="1"/>
</dbReference>
<dbReference type="EMBL" id="DSJL01000010">
    <property type="protein sequence ID" value="HEF65085.1"/>
    <property type="molecule type" value="Genomic_DNA"/>
</dbReference>
<dbReference type="InterPro" id="IPR003746">
    <property type="entry name" value="DUF167"/>
</dbReference>
<evidence type="ECO:0000256" key="2">
    <source>
        <dbReference type="HAMAP-Rule" id="MF_00634"/>
    </source>
</evidence>
<dbReference type="PANTHER" id="PTHR13420">
    <property type="entry name" value="UPF0235 PROTEIN C15ORF40"/>
    <property type="match status" value="1"/>
</dbReference>
<accession>A0A7C2BF84</accession>
<dbReference type="InterPro" id="IPR036591">
    <property type="entry name" value="YggU-like_sf"/>
</dbReference>
<dbReference type="NCBIfam" id="TIGR00251">
    <property type="entry name" value="DUF167 family protein"/>
    <property type="match status" value="1"/>
</dbReference>
<evidence type="ECO:0000256" key="1">
    <source>
        <dbReference type="ARBA" id="ARBA00010364"/>
    </source>
</evidence>
<dbReference type="SUPFAM" id="SSF69786">
    <property type="entry name" value="YggU-like"/>
    <property type="match status" value="1"/>
</dbReference>